<evidence type="ECO:0000313" key="2">
    <source>
        <dbReference type="Proteomes" id="UP001165121"/>
    </source>
</evidence>
<gene>
    <name evidence="1" type="ORF">Pfra01_000324100</name>
</gene>
<dbReference type="PANTHER" id="PTHR37069">
    <property type="entry name" value="DDE_TNP_1_7 DOMAIN-CONTAINING PROTEIN"/>
    <property type="match status" value="1"/>
</dbReference>
<name>A0A9W6TXB5_9STRA</name>
<keyword evidence="2" id="KW-1185">Reference proteome</keyword>
<evidence type="ECO:0000313" key="1">
    <source>
        <dbReference type="EMBL" id="GMF22299.1"/>
    </source>
</evidence>
<dbReference type="PANTHER" id="PTHR37069:SF2">
    <property type="entry name" value="PIGGYBAC TRANSPOSABLE ELEMENT-DERIVED PROTEIN DOMAIN-CONTAINING PROTEIN"/>
    <property type="match status" value="1"/>
</dbReference>
<proteinExistence type="predicted"/>
<accession>A0A9W6TXB5</accession>
<dbReference type="OrthoDB" id="129676at2759"/>
<sequence>MNLPVPPDIGFDRILLAAIWGLENITRASVPDVLLKHFGETGWSDLKTLTPYDYLQEPYETRAPSAMCEDYPRLYDGESGPTARALDAATTPSGAFFYCLTCGRLLQPNQMTILKTVLMKEWRSN</sequence>
<reference evidence="1" key="1">
    <citation type="submission" date="2023-04" db="EMBL/GenBank/DDBJ databases">
        <title>Phytophthora fragariaefolia NBRC 109709.</title>
        <authorList>
            <person name="Ichikawa N."/>
            <person name="Sato H."/>
            <person name="Tonouchi N."/>
        </authorList>
    </citation>
    <scope>NUCLEOTIDE SEQUENCE</scope>
    <source>
        <strain evidence="1">NBRC 109709</strain>
    </source>
</reference>
<dbReference type="EMBL" id="BSXT01000247">
    <property type="protein sequence ID" value="GMF22299.1"/>
    <property type="molecule type" value="Genomic_DNA"/>
</dbReference>
<comment type="caution">
    <text evidence="1">The sequence shown here is derived from an EMBL/GenBank/DDBJ whole genome shotgun (WGS) entry which is preliminary data.</text>
</comment>
<dbReference type="Proteomes" id="UP001165121">
    <property type="component" value="Unassembled WGS sequence"/>
</dbReference>
<protein>
    <submittedName>
        <fullName evidence="1">Unnamed protein product</fullName>
    </submittedName>
</protein>
<dbReference type="AlphaFoldDB" id="A0A9W6TXB5"/>
<organism evidence="1 2">
    <name type="scientific">Phytophthora fragariaefolia</name>
    <dbReference type="NCBI Taxonomy" id="1490495"/>
    <lineage>
        <taxon>Eukaryota</taxon>
        <taxon>Sar</taxon>
        <taxon>Stramenopiles</taxon>
        <taxon>Oomycota</taxon>
        <taxon>Peronosporomycetes</taxon>
        <taxon>Peronosporales</taxon>
        <taxon>Peronosporaceae</taxon>
        <taxon>Phytophthora</taxon>
    </lineage>
</organism>